<comment type="caution">
    <text evidence="5">The sequence shown here is derived from an EMBL/GenBank/DDBJ whole genome shotgun (WGS) entry which is preliminary data.</text>
</comment>
<dbReference type="Pfam" id="PF13365">
    <property type="entry name" value="Trypsin_2"/>
    <property type="match status" value="1"/>
</dbReference>
<dbReference type="SUPFAM" id="SSF50494">
    <property type="entry name" value="Trypsin-like serine proteases"/>
    <property type="match status" value="1"/>
</dbReference>
<feature type="compositionally biased region" description="Low complexity" evidence="3">
    <location>
        <begin position="206"/>
        <end position="219"/>
    </location>
</feature>
<dbReference type="AlphaFoldDB" id="A0A2M9BWN7"/>
<evidence type="ECO:0000313" key="6">
    <source>
        <dbReference type="Proteomes" id="UP000230161"/>
    </source>
</evidence>
<gene>
    <name evidence="5" type="ORF">CLV54_2144</name>
</gene>
<dbReference type="InterPro" id="IPR001940">
    <property type="entry name" value="Peptidase_S1C"/>
</dbReference>
<feature type="region of interest" description="Disordered" evidence="3">
    <location>
        <begin position="469"/>
        <end position="520"/>
    </location>
</feature>
<dbReference type="Proteomes" id="UP000230161">
    <property type="component" value="Unassembled WGS sequence"/>
</dbReference>
<feature type="region of interest" description="Disordered" evidence="3">
    <location>
        <begin position="1"/>
        <end position="189"/>
    </location>
</feature>
<dbReference type="Pfam" id="PF13180">
    <property type="entry name" value="PDZ_2"/>
    <property type="match status" value="1"/>
</dbReference>
<organism evidence="5 6">
    <name type="scientific">Compostimonas suwonensis</name>
    <dbReference type="NCBI Taxonomy" id="1048394"/>
    <lineage>
        <taxon>Bacteria</taxon>
        <taxon>Bacillati</taxon>
        <taxon>Actinomycetota</taxon>
        <taxon>Actinomycetes</taxon>
        <taxon>Micrococcales</taxon>
        <taxon>Microbacteriaceae</taxon>
        <taxon>Compostimonas</taxon>
    </lineage>
</organism>
<evidence type="ECO:0000256" key="3">
    <source>
        <dbReference type="SAM" id="MobiDB-lite"/>
    </source>
</evidence>
<feature type="domain" description="PDZ" evidence="4">
    <location>
        <begin position="585"/>
        <end position="671"/>
    </location>
</feature>
<feature type="region of interest" description="Disordered" evidence="3">
    <location>
        <begin position="206"/>
        <end position="249"/>
    </location>
</feature>
<dbReference type="SMART" id="SM00228">
    <property type="entry name" value="PDZ"/>
    <property type="match status" value="1"/>
</dbReference>
<evidence type="ECO:0000313" key="5">
    <source>
        <dbReference type="EMBL" id="PJJ62344.1"/>
    </source>
</evidence>
<dbReference type="GO" id="GO:0006508">
    <property type="term" value="P:proteolysis"/>
    <property type="evidence" value="ECO:0007669"/>
    <property type="project" value="UniProtKB-KW"/>
</dbReference>
<name>A0A2M9BWN7_9MICO</name>
<dbReference type="GO" id="GO:0004252">
    <property type="term" value="F:serine-type endopeptidase activity"/>
    <property type="evidence" value="ECO:0007669"/>
    <property type="project" value="InterPro"/>
</dbReference>
<dbReference type="Gene3D" id="2.40.10.120">
    <property type="match status" value="2"/>
</dbReference>
<keyword evidence="6" id="KW-1185">Reference proteome</keyword>
<feature type="compositionally biased region" description="Low complexity" evidence="3">
    <location>
        <begin position="125"/>
        <end position="186"/>
    </location>
</feature>
<evidence type="ECO:0000256" key="1">
    <source>
        <dbReference type="ARBA" id="ARBA00022670"/>
    </source>
</evidence>
<dbReference type="PANTHER" id="PTHR43343">
    <property type="entry name" value="PEPTIDASE S12"/>
    <property type="match status" value="1"/>
</dbReference>
<dbReference type="EMBL" id="PGFB01000003">
    <property type="protein sequence ID" value="PJJ62344.1"/>
    <property type="molecule type" value="Genomic_DNA"/>
</dbReference>
<dbReference type="PRINTS" id="PR00834">
    <property type="entry name" value="PROTEASES2C"/>
</dbReference>
<feature type="compositionally biased region" description="Polar residues" evidence="3">
    <location>
        <begin position="71"/>
        <end position="82"/>
    </location>
</feature>
<sequence length="685" mass="66847">MTETSHEPESTSDENAASAQAGAPETTPTPASPTPAAETTPAAEPTATPSQPAAETQQAAATQQATGTQPSETLASAHTSAQPVADQSVAPQPVTPPAAPVEAPAPSPYVAQQPVTPPAVPAPAPVAQTPAEQTPAAPVQAPAAQAPVAHTPATQAPAAPAAPAPAAQTPAPQTPAAHTPAAHTPAAPTPVVPPVVPVIPPTVAGPSAPNHAAPNHTAPYGAPAQAQPTADYGHGSFGQPAAGTPGYAPHAAQQNYATAPTQPLPPTLGAKAPKKSGSKGGVAVIAALAVGALLGGASGAGVAVWAFSQNPTVVSSSNTGSGTVVVNNTDDVNTITAVAANASPSVVTISVQGDGSAGTGSGVILTEDGYVLTNTHVVTLDGQIANPTISVQANDGKLYTATVVGTDPVADIAVIKLDDAKGLTPITFADSSKLNVGDTAIAIGAPLGLSGTVTNGIVSALNRSITVASSAAPKDTEQAPDQGDQGQGEQGGQSPFDFWNFDIPGQEGQQQQQQQPQSSISLSVIQTDAAINPGNSGGALLNSKGQLIGVNVAIAGAGSSGETAGSIGVGFAIPSNLAKRISDELIQNGTASHGLLGAGVTDASSSGTSDVAGALLGDLTQGGAAEKAGLKSGDVITNFNGVPITDSIDLTAQVRYLAAGSEADVTFVRDGKTQTVTVTLGEFAG</sequence>
<dbReference type="PROSITE" id="PS50106">
    <property type="entry name" value="PDZ"/>
    <property type="match status" value="1"/>
</dbReference>
<evidence type="ECO:0000259" key="4">
    <source>
        <dbReference type="PROSITE" id="PS50106"/>
    </source>
</evidence>
<dbReference type="Gene3D" id="2.30.42.10">
    <property type="match status" value="1"/>
</dbReference>
<reference evidence="5 6" key="1">
    <citation type="submission" date="2017-11" db="EMBL/GenBank/DDBJ databases">
        <title>Genomic Encyclopedia of Archaeal and Bacterial Type Strains, Phase II (KMG-II): From Individual Species to Whole Genera.</title>
        <authorList>
            <person name="Goeker M."/>
        </authorList>
    </citation>
    <scope>NUCLEOTIDE SEQUENCE [LARGE SCALE GENOMIC DNA]</scope>
    <source>
        <strain evidence="5 6">DSM 25625</strain>
    </source>
</reference>
<dbReference type="InterPro" id="IPR051201">
    <property type="entry name" value="Chloro_Bact_Ser_Proteases"/>
</dbReference>
<feature type="compositionally biased region" description="Pro residues" evidence="3">
    <location>
        <begin position="93"/>
        <end position="107"/>
    </location>
</feature>
<keyword evidence="1 5" id="KW-0645">Protease</keyword>
<evidence type="ECO:0000256" key="2">
    <source>
        <dbReference type="ARBA" id="ARBA00022801"/>
    </source>
</evidence>
<accession>A0A2M9BWN7</accession>
<feature type="compositionally biased region" description="Low complexity" evidence="3">
    <location>
        <begin position="19"/>
        <end position="70"/>
    </location>
</feature>
<dbReference type="InterPro" id="IPR001478">
    <property type="entry name" value="PDZ"/>
</dbReference>
<dbReference type="InterPro" id="IPR036034">
    <property type="entry name" value="PDZ_sf"/>
</dbReference>
<dbReference type="OrthoDB" id="9758917at2"/>
<protein>
    <submittedName>
        <fullName evidence="5">Putative serine protease PepD</fullName>
    </submittedName>
</protein>
<dbReference type="RefSeq" id="WP_100344916.1">
    <property type="nucleotide sequence ID" value="NZ_PGFB01000003.1"/>
</dbReference>
<dbReference type="InterPro" id="IPR009003">
    <property type="entry name" value="Peptidase_S1_PA"/>
</dbReference>
<dbReference type="PANTHER" id="PTHR43343:SF3">
    <property type="entry name" value="PROTEASE DO-LIKE 8, CHLOROPLASTIC"/>
    <property type="match status" value="1"/>
</dbReference>
<proteinExistence type="predicted"/>
<feature type="compositionally biased region" description="Low complexity" evidence="3">
    <location>
        <begin position="504"/>
        <end position="517"/>
    </location>
</feature>
<feature type="compositionally biased region" description="Pro residues" evidence="3">
    <location>
        <begin position="115"/>
        <end position="124"/>
    </location>
</feature>
<keyword evidence="2" id="KW-0378">Hydrolase</keyword>
<dbReference type="SUPFAM" id="SSF50156">
    <property type="entry name" value="PDZ domain-like"/>
    <property type="match status" value="1"/>
</dbReference>